<comment type="similarity">
    <text evidence="3">Belongs to the PMEPA1 family.</text>
</comment>
<keyword evidence="5" id="KW-0734">Signal transduction inhibitor</keyword>
<evidence type="ECO:0000256" key="10">
    <source>
        <dbReference type="SAM" id="Phobius"/>
    </source>
</evidence>
<evidence type="ECO:0000256" key="6">
    <source>
        <dbReference type="ARBA" id="ARBA00022753"/>
    </source>
</evidence>
<accession>A0ABM1EUA1</accession>
<evidence type="ECO:0000313" key="13">
    <source>
        <dbReference type="RefSeq" id="XP_014675772.1"/>
    </source>
</evidence>
<evidence type="ECO:0000313" key="12">
    <source>
        <dbReference type="Proteomes" id="UP000695022"/>
    </source>
</evidence>
<protein>
    <submittedName>
        <fullName evidence="13">Uncharacterized protein LOC106815779</fullName>
    </submittedName>
</protein>
<dbReference type="InterPro" id="IPR043445">
    <property type="entry name" value="TMEPAI/LRAD4"/>
</dbReference>
<feature type="signal peptide" evidence="11">
    <location>
        <begin position="1"/>
        <end position="15"/>
    </location>
</feature>
<dbReference type="RefSeq" id="XP_014675772.1">
    <property type="nucleotide sequence ID" value="XM_014820286.1"/>
</dbReference>
<evidence type="ECO:0000256" key="8">
    <source>
        <dbReference type="ARBA" id="ARBA00023136"/>
    </source>
</evidence>
<feature type="compositionally biased region" description="Basic and acidic residues" evidence="9">
    <location>
        <begin position="236"/>
        <end position="251"/>
    </location>
</feature>
<comment type="subcellular location">
    <subcellularLocation>
        <location evidence="1">Early endosome membrane</location>
    </subcellularLocation>
    <subcellularLocation>
        <location evidence="2">Endosome membrane</location>
        <topology evidence="2">Single-pass membrane protein</topology>
    </subcellularLocation>
</comment>
<keyword evidence="4 10" id="KW-0812">Transmembrane</keyword>
<dbReference type="Proteomes" id="UP000695022">
    <property type="component" value="Unplaced"/>
</dbReference>
<keyword evidence="6" id="KW-0967">Endosome</keyword>
<keyword evidence="7 10" id="KW-1133">Transmembrane helix</keyword>
<evidence type="ECO:0000256" key="9">
    <source>
        <dbReference type="SAM" id="MobiDB-lite"/>
    </source>
</evidence>
<keyword evidence="12" id="KW-1185">Reference proteome</keyword>
<keyword evidence="8 10" id="KW-0472">Membrane</keyword>
<evidence type="ECO:0000256" key="2">
    <source>
        <dbReference type="ARBA" id="ARBA00004190"/>
    </source>
</evidence>
<evidence type="ECO:0000256" key="3">
    <source>
        <dbReference type="ARBA" id="ARBA00009908"/>
    </source>
</evidence>
<gene>
    <name evidence="13" type="primary">LOC106815779</name>
</gene>
<organism evidence="12 13">
    <name type="scientific">Priapulus caudatus</name>
    <name type="common">Priapulid worm</name>
    <dbReference type="NCBI Taxonomy" id="37621"/>
    <lineage>
        <taxon>Eukaryota</taxon>
        <taxon>Metazoa</taxon>
        <taxon>Ecdysozoa</taxon>
        <taxon>Scalidophora</taxon>
        <taxon>Priapulida</taxon>
        <taxon>Priapulimorpha</taxon>
        <taxon>Priapulimorphida</taxon>
        <taxon>Priapulidae</taxon>
        <taxon>Priapulus</taxon>
    </lineage>
</organism>
<reference evidence="13" key="1">
    <citation type="submission" date="2025-08" db="UniProtKB">
        <authorList>
            <consortium name="RefSeq"/>
        </authorList>
    </citation>
    <scope>IDENTIFICATION</scope>
</reference>
<evidence type="ECO:0000256" key="1">
    <source>
        <dbReference type="ARBA" id="ARBA00004146"/>
    </source>
</evidence>
<name>A0ABM1EUA1_PRICU</name>
<dbReference type="PANTHER" id="PTHR16514:SF3">
    <property type="entry name" value="LOW-DENSITY LIPOPROTEIN RECEPTOR CLASS A DOMAIN-CONTAINING PROTEIN 4-LIKE ISOFORM X1"/>
    <property type="match status" value="1"/>
</dbReference>
<dbReference type="PANTHER" id="PTHR16514">
    <property type="entry name" value="LOW DENSITY LIPOPROTEIN RECEPTOR CLASS A DOMAIN-CONTAINING 4A"/>
    <property type="match status" value="1"/>
</dbReference>
<dbReference type="GeneID" id="106815779"/>
<evidence type="ECO:0000256" key="4">
    <source>
        <dbReference type="ARBA" id="ARBA00022692"/>
    </source>
</evidence>
<feature type="chain" id="PRO_5046017982" evidence="11">
    <location>
        <begin position="16"/>
        <end position="423"/>
    </location>
</feature>
<evidence type="ECO:0000256" key="11">
    <source>
        <dbReference type="SAM" id="SignalP"/>
    </source>
</evidence>
<keyword evidence="11" id="KW-0732">Signal</keyword>
<proteinExistence type="inferred from homology"/>
<feature type="transmembrane region" description="Helical" evidence="10">
    <location>
        <begin position="209"/>
        <end position="230"/>
    </location>
</feature>
<feature type="region of interest" description="Disordered" evidence="9">
    <location>
        <begin position="235"/>
        <end position="257"/>
    </location>
</feature>
<evidence type="ECO:0000256" key="5">
    <source>
        <dbReference type="ARBA" id="ARBA00022700"/>
    </source>
</evidence>
<evidence type="ECO:0000256" key="7">
    <source>
        <dbReference type="ARBA" id="ARBA00022989"/>
    </source>
</evidence>
<sequence>MLLLFVVFFLESVHGTENVFVQNFTSLEGVIATNSSAHERLGHTRCEFLLQTPRADPASAYDVLLNFTQMEGFYPHTDHGELLLCSAQVELWTVSRAVQSLSSVIARLCPDHTNYTGDFKMAHVFHVYKCSAVRVVYSWLPGAQQPSGFVLHYRFHRLQDPHEVLYGKGSDSVDQQSGDVSDCSSKAHSTSREAAVSSGAVHVSRELQLVSIVITVVLAIAFITCVVSCYRSRPRSWSDDRQLPSRTRAHDAAPSTSSVIYDPAEALAGEHALAAPQHTPPSRMEMQYPASIQLPDGEERPYGNCTYWQLHSAEQQSEILRQCIRPPPNRTIHDIKVLPPHRPHSLLLLPSHQQNNSPQLDKKGDKTPLVTAQHHKDEEATAQFRGVRRHAPLAYLEAPPPSYVRVVAASTTSESTRHPPPDV</sequence>